<dbReference type="Proteomes" id="UP001187192">
    <property type="component" value="Unassembled WGS sequence"/>
</dbReference>
<name>A0AA88AS05_FICCA</name>
<dbReference type="PANTHER" id="PTHR34572:SF8">
    <property type="entry name" value="(RAPE) HYPOTHETICAL PROTEIN"/>
    <property type="match status" value="1"/>
</dbReference>
<evidence type="ECO:0000313" key="2">
    <source>
        <dbReference type="EMBL" id="GMN51673.1"/>
    </source>
</evidence>
<feature type="compositionally biased region" description="Basic and acidic residues" evidence="1">
    <location>
        <begin position="105"/>
        <end position="123"/>
    </location>
</feature>
<accession>A0AA88AS05</accession>
<dbReference type="PANTHER" id="PTHR34572">
    <property type="entry name" value="GOLGIN FAMILY A PROTEIN"/>
    <property type="match status" value="1"/>
</dbReference>
<gene>
    <name evidence="2" type="ORF">TIFTF001_020834</name>
</gene>
<dbReference type="EMBL" id="BTGU01000038">
    <property type="protein sequence ID" value="GMN51673.1"/>
    <property type="molecule type" value="Genomic_DNA"/>
</dbReference>
<protein>
    <submittedName>
        <fullName evidence="2">Uncharacterized protein</fullName>
    </submittedName>
</protein>
<organism evidence="2 3">
    <name type="scientific">Ficus carica</name>
    <name type="common">Common fig</name>
    <dbReference type="NCBI Taxonomy" id="3494"/>
    <lineage>
        <taxon>Eukaryota</taxon>
        <taxon>Viridiplantae</taxon>
        <taxon>Streptophyta</taxon>
        <taxon>Embryophyta</taxon>
        <taxon>Tracheophyta</taxon>
        <taxon>Spermatophyta</taxon>
        <taxon>Magnoliopsida</taxon>
        <taxon>eudicotyledons</taxon>
        <taxon>Gunneridae</taxon>
        <taxon>Pentapetalae</taxon>
        <taxon>rosids</taxon>
        <taxon>fabids</taxon>
        <taxon>Rosales</taxon>
        <taxon>Moraceae</taxon>
        <taxon>Ficeae</taxon>
        <taxon>Ficus</taxon>
    </lineage>
</organism>
<feature type="compositionally biased region" description="Low complexity" evidence="1">
    <location>
        <begin position="70"/>
        <end position="87"/>
    </location>
</feature>
<proteinExistence type="predicted"/>
<sequence length="201" mass="21543">MEGVGSRLGRASSRYGPAAAVFNGPVRKWKKKWVHVSSSSTVSYHHSQSNGQNSDTPRLLLCRWTPIPPTSAATAAAGNDSASAAAPLDEPPRRKFRYTPIAVLEDQKKVGEKKVEDEAKTSETDQAPATAKPPTTSDEVLGKSAVSDDLKEETEDSNTSNLDLGLGLKSPDKNINVIGDTKETQMKKASSSGFWSTELEA</sequence>
<keyword evidence="3" id="KW-1185">Reference proteome</keyword>
<reference evidence="2" key="1">
    <citation type="submission" date="2023-07" db="EMBL/GenBank/DDBJ databases">
        <title>draft genome sequence of fig (Ficus carica).</title>
        <authorList>
            <person name="Takahashi T."/>
            <person name="Nishimura K."/>
        </authorList>
    </citation>
    <scope>NUCLEOTIDE SEQUENCE</scope>
</reference>
<dbReference type="AlphaFoldDB" id="A0AA88AS05"/>
<feature type="region of interest" description="Disordered" evidence="1">
    <location>
        <begin position="69"/>
        <end position="201"/>
    </location>
</feature>
<comment type="caution">
    <text evidence="2">The sequence shown here is derived from an EMBL/GenBank/DDBJ whole genome shotgun (WGS) entry which is preliminary data.</text>
</comment>
<evidence type="ECO:0000313" key="3">
    <source>
        <dbReference type="Proteomes" id="UP001187192"/>
    </source>
</evidence>
<evidence type="ECO:0000256" key="1">
    <source>
        <dbReference type="SAM" id="MobiDB-lite"/>
    </source>
</evidence>